<dbReference type="PANTHER" id="PTHR44899:SF3">
    <property type="entry name" value="SERINE_THREONINE-PROTEIN KINASE NEK1"/>
    <property type="match status" value="1"/>
</dbReference>
<dbReference type="GO" id="GO:0004674">
    <property type="term" value="F:protein serine/threonine kinase activity"/>
    <property type="evidence" value="ECO:0007669"/>
    <property type="project" value="UniProtKB-KW"/>
</dbReference>
<dbReference type="Proteomes" id="UP001149090">
    <property type="component" value="Unassembled WGS sequence"/>
</dbReference>
<reference evidence="12" key="1">
    <citation type="submission" date="2022-10" db="EMBL/GenBank/DDBJ databases">
        <title>Novel sulphate-reducing endosymbionts in the free-living metamonad Anaeramoeba.</title>
        <authorList>
            <person name="Jerlstrom-Hultqvist J."/>
            <person name="Cepicka I."/>
            <person name="Gallot-Lavallee L."/>
            <person name="Salas-Leiva D."/>
            <person name="Curtis B.A."/>
            <person name="Zahonova K."/>
            <person name="Pipaliya S."/>
            <person name="Dacks J."/>
            <person name="Roger A.J."/>
        </authorList>
    </citation>
    <scope>NUCLEOTIDE SEQUENCE</scope>
    <source>
        <strain evidence="12">BMAN</strain>
    </source>
</reference>
<comment type="caution">
    <text evidence="12">The sequence shown here is derived from an EMBL/GenBank/DDBJ whole genome shotgun (WGS) entry which is preliminary data.</text>
</comment>
<evidence type="ECO:0000256" key="2">
    <source>
        <dbReference type="ARBA" id="ARBA00022527"/>
    </source>
</evidence>
<keyword evidence="13" id="KW-1185">Reference proteome</keyword>
<keyword evidence="4 9" id="KW-0547">Nucleotide-binding</keyword>
<dbReference type="SMART" id="SM00220">
    <property type="entry name" value="S_TKc"/>
    <property type="match status" value="1"/>
</dbReference>
<keyword evidence="5 12" id="KW-0418">Kinase</keyword>
<keyword evidence="6 9" id="KW-0067">ATP-binding</keyword>
<comment type="similarity">
    <text evidence="10">Belongs to the protein kinase superfamily.</text>
</comment>
<accession>A0A9Q0LWK0</accession>
<dbReference type="GO" id="GO:0005524">
    <property type="term" value="F:ATP binding"/>
    <property type="evidence" value="ECO:0007669"/>
    <property type="project" value="UniProtKB-UniRule"/>
</dbReference>
<dbReference type="AlphaFoldDB" id="A0A9Q0LWK0"/>
<dbReference type="InterPro" id="IPR008271">
    <property type="entry name" value="Ser/Thr_kinase_AS"/>
</dbReference>
<evidence type="ECO:0000256" key="6">
    <source>
        <dbReference type="ARBA" id="ARBA00022840"/>
    </source>
</evidence>
<dbReference type="Gene3D" id="1.10.510.10">
    <property type="entry name" value="Transferase(Phosphotransferase) domain 1"/>
    <property type="match status" value="1"/>
</dbReference>
<dbReference type="EMBL" id="JAPDFW010000034">
    <property type="protein sequence ID" value="KAJ5079200.1"/>
    <property type="molecule type" value="Genomic_DNA"/>
</dbReference>
<evidence type="ECO:0000313" key="13">
    <source>
        <dbReference type="Proteomes" id="UP001149090"/>
    </source>
</evidence>
<dbReference type="Pfam" id="PF00069">
    <property type="entry name" value="Pkinase"/>
    <property type="match status" value="1"/>
</dbReference>
<evidence type="ECO:0000256" key="9">
    <source>
        <dbReference type="PROSITE-ProRule" id="PRU10141"/>
    </source>
</evidence>
<dbReference type="PROSITE" id="PS00108">
    <property type="entry name" value="PROTEIN_KINASE_ST"/>
    <property type="match status" value="1"/>
</dbReference>
<dbReference type="PROSITE" id="PS00107">
    <property type="entry name" value="PROTEIN_KINASE_ATP"/>
    <property type="match status" value="1"/>
</dbReference>
<evidence type="ECO:0000313" key="12">
    <source>
        <dbReference type="EMBL" id="KAJ5079200.1"/>
    </source>
</evidence>
<feature type="binding site" evidence="9">
    <location>
        <position position="40"/>
    </location>
    <ligand>
        <name>ATP</name>
        <dbReference type="ChEBI" id="CHEBI:30616"/>
    </ligand>
</feature>
<evidence type="ECO:0000259" key="11">
    <source>
        <dbReference type="PROSITE" id="PS50011"/>
    </source>
</evidence>
<protein>
    <recommendedName>
        <fullName evidence="1">non-specific serine/threonine protein kinase</fullName>
        <ecNumber evidence="1">2.7.11.1</ecNumber>
    </recommendedName>
</protein>
<dbReference type="InterPro" id="IPR051131">
    <property type="entry name" value="NEK_Ser/Thr_kinase_NIMA"/>
</dbReference>
<dbReference type="OrthoDB" id="68483at2759"/>
<gene>
    <name evidence="12" type="ORF">M0811_14533</name>
</gene>
<keyword evidence="3" id="KW-0808">Transferase</keyword>
<feature type="domain" description="Protein kinase" evidence="11">
    <location>
        <begin position="11"/>
        <end position="184"/>
    </location>
</feature>
<comment type="catalytic activity">
    <reaction evidence="8">
        <text>L-seryl-[protein] + ATP = O-phospho-L-seryl-[protein] + ADP + H(+)</text>
        <dbReference type="Rhea" id="RHEA:17989"/>
        <dbReference type="Rhea" id="RHEA-COMP:9863"/>
        <dbReference type="Rhea" id="RHEA-COMP:11604"/>
        <dbReference type="ChEBI" id="CHEBI:15378"/>
        <dbReference type="ChEBI" id="CHEBI:29999"/>
        <dbReference type="ChEBI" id="CHEBI:30616"/>
        <dbReference type="ChEBI" id="CHEBI:83421"/>
        <dbReference type="ChEBI" id="CHEBI:456216"/>
        <dbReference type="EC" id="2.7.11.1"/>
    </reaction>
</comment>
<proteinExistence type="inferred from homology"/>
<dbReference type="InterPro" id="IPR011009">
    <property type="entry name" value="Kinase-like_dom_sf"/>
</dbReference>
<dbReference type="InterPro" id="IPR017441">
    <property type="entry name" value="Protein_kinase_ATP_BS"/>
</dbReference>
<dbReference type="PANTHER" id="PTHR44899">
    <property type="entry name" value="CAMK FAMILY PROTEIN KINASE"/>
    <property type="match status" value="1"/>
</dbReference>
<evidence type="ECO:0000256" key="7">
    <source>
        <dbReference type="ARBA" id="ARBA00047899"/>
    </source>
</evidence>
<dbReference type="SUPFAM" id="SSF56112">
    <property type="entry name" value="Protein kinase-like (PK-like)"/>
    <property type="match status" value="1"/>
</dbReference>
<evidence type="ECO:0000256" key="5">
    <source>
        <dbReference type="ARBA" id="ARBA00022777"/>
    </source>
</evidence>
<evidence type="ECO:0000256" key="4">
    <source>
        <dbReference type="ARBA" id="ARBA00022741"/>
    </source>
</evidence>
<keyword evidence="2 10" id="KW-0723">Serine/threonine-protein kinase</keyword>
<organism evidence="12 13">
    <name type="scientific">Anaeramoeba ignava</name>
    <name type="common">Anaerobic marine amoeba</name>
    <dbReference type="NCBI Taxonomy" id="1746090"/>
    <lineage>
        <taxon>Eukaryota</taxon>
        <taxon>Metamonada</taxon>
        <taxon>Anaeramoebidae</taxon>
        <taxon>Anaeramoeba</taxon>
    </lineage>
</organism>
<dbReference type="EC" id="2.7.11.1" evidence="1"/>
<sequence length="184" mass="21833">MQRKLPSGNNFEAIKKIGKGSYGSVYLGKSLKTKENCAIKRIDLRKTRNLENARKKVNRELEVMKRVKHENCVELFFIEPKNYQNADLIYVVMEYCDKGDLSEYLDSKKEKNKKLSIEEIKGIFRQIVLGLKYLHQKRIVHRDLKPKNIILQSNQNQSNPPYFHIQFQISWILDFQKRNSQKMI</sequence>
<dbReference type="PROSITE" id="PS50011">
    <property type="entry name" value="PROTEIN_KINASE_DOM"/>
    <property type="match status" value="1"/>
</dbReference>
<evidence type="ECO:0000256" key="3">
    <source>
        <dbReference type="ARBA" id="ARBA00022679"/>
    </source>
</evidence>
<dbReference type="InterPro" id="IPR000719">
    <property type="entry name" value="Prot_kinase_dom"/>
</dbReference>
<dbReference type="OMA" id="QFQISWI"/>
<name>A0A9Q0LWK0_ANAIG</name>
<comment type="catalytic activity">
    <reaction evidence="7">
        <text>L-threonyl-[protein] + ATP = O-phospho-L-threonyl-[protein] + ADP + H(+)</text>
        <dbReference type="Rhea" id="RHEA:46608"/>
        <dbReference type="Rhea" id="RHEA-COMP:11060"/>
        <dbReference type="Rhea" id="RHEA-COMP:11605"/>
        <dbReference type="ChEBI" id="CHEBI:15378"/>
        <dbReference type="ChEBI" id="CHEBI:30013"/>
        <dbReference type="ChEBI" id="CHEBI:30616"/>
        <dbReference type="ChEBI" id="CHEBI:61977"/>
        <dbReference type="ChEBI" id="CHEBI:456216"/>
        <dbReference type="EC" id="2.7.11.1"/>
    </reaction>
</comment>
<evidence type="ECO:0000256" key="1">
    <source>
        <dbReference type="ARBA" id="ARBA00012513"/>
    </source>
</evidence>
<evidence type="ECO:0000256" key="8">
    <source>
        <dbReference type="ARBA" id="ARBA00048679"/>
    </source>
</evidence>
<evidence type="ECO:0000256" key="10">
    <source>
        <dbReference type="RuleBase" id="RU000304"/>
    </source>
</evidence>